<dbReference type="InterPro" id="IPR005174">
    <property type="entry name" value="KIB1-4_b-propeller"/>
</dbReference>
<dbReference type="Pfam" id="PF03478">
    <property type="entry name" value="Beta-prop_KIB1-4"/>
    <property type="match status" value="1"/>
</dbReference>
<dbReference type="PANTHER" id="PTHR31672:SF7">
    <property type="entry name" value="F-BOX DOMAIN-CONTAINING PROTEIN"/>
    <property type="match status" value="1"/>
</dbReference>
<dbReference type="EMBL" id="JBHFFA010000004">
    <property type="protein sequence ID" value="KAL2631797.1"/>
    <property type="molecule type" value="Genomic_DNA"/>
</dbReference>
<reference evidence="3 4" key="1">
    <citation type="submission" date="2024-09" db="EMBL/GenBank/DDBJ databases">
        <title>Chromosome-scale assembly of Riccia fluitans.</title>
        <authorList>
            <person name="Paukszto L."/>
            <person name="Sawicki J."/>
            <person name="Karawczyk K."/>
            <person name="Piernik-Szablinska J."/>
            <person name="Szczecinska M."/>
            <person name="Mazdziarz M."/>
        </authorList>
    </citation>
    <scope>NUCLEOTIDE SEQUENCE [LARGE SCALE GENOMIC DNA]</scope>
    <source>
        <strain evidence="3">Rf_01</strain>
        <tissue evidence="3">Aerial parts of the thallus</tissue>
    </source>
</reference>
<evidence type="ECO:0000259" key="2">
    <source>
        <dbReference type="Pfam" id="PF03478"/>
    </source>
</evidence>
<organism evidence="3 4">
    <name type="scientific">Riccia fluitans</name>
    <dbReference type="NCBI Taxonomy" id="41844"/>
    <lineage>
        <taxon>Eukaryota</taxon>
        <taxon>Viridiplantae</taxon>
        <taxon>Streptophyta</taxon>
        <taxon>Embryophyta</taxon>
        <taxon>Marchantiophyta</taxon>
        <taxon>Marchantiopsida</taxon>
        <taxon>Marchantiidae</taxon>
        <taxon>Marchantiales</taxon>
        <taxon>Ricciaceae</taxon>
        <taxon>Riccia</taxon>
    </lineage>
</organism>
<evidence type="ECO:0000313" key="4">
    <source>
        <dbReference type="Proteomes" id="UP001605036"/>
    </source>
</evidence>
<gene>
    <name evidence="3" type="ORF">R1flu_016483</name>
</gene>
<feature type="region of interest" description="Disordered" evidence="1">
    <location>
        <begin position="1"/>
        <end position="57"/>
    </location>
</feature>
<accession>A0ABD1YQ22</accession>
<dbReference type="Gene3D" id="2.120.10.80">
    <property type="entry name" value="Kelch-type beta propeller"/>
    <property type="match status" value="1"/>
</dbReference>
<comment type="caution">
    <text evidence="3">The sequence shown here is derived from an EMBL/GenBank/DDBJ whole genome shotgun (WGS) entry which is preliminary data.</text>
</comment>
<keyword evidence="4" id="KW-1185">Reference proteome</keyword>
<dbReference type="InterPro" id="IPR050796">
    <property type="entry name" value="SCF_F-box_component"/>
</dbReference>
<sequence length="476" mass="55417">MSMERQPSPPDPAMSKATTSTTTTEKVIMKMTTMRINEQEDNDNKNRNRESYPKSNDEEGFVMSGRYIPKEVMCTILARLPERAFVGVCRSWYKLVKDVEFQITKQRIRALTQAPFLLWDSIHVDQPYAYDILLRRWFPFPVTVFRRVTHDSPFQVHSSCGGLFLIKHDVNGVRTFSTMNPLTRSQRLLPPMLDKPMNFHVLQMVMDDEVDRRFLIIAEGCDQYVTDPNTPKIQIYDSVRNSWQMAGGLRPPRPRDHRRDSLDERLIFRGAAIVKGALYCLAVTSRTAHVLKFDGMDQWHEIGAKLPSCIIPQAMGSSALINAVMWTPHLFENRGRLMLVGAEFRKYHQRCRPRYGVDELVNLWRQDSFERGANDVDEGVHVWGLDEERMKWVQLHTMPHELFDHSVKYYEFRTSGDYLHVSPWPRTEKMEMFVSNLATRCWELIKEPPFSGDQVVKPHSLLQKHTLYEPRVAALA</sequence>
<feature type="domain" description="KIB1-4 beta-propeller" evidence="2">
    <location>
        <begin position="156"/>
        <end position="399"/>
    </location>
</feature>
<proteinExistence type="predicted"/>
<dbReference type="SUPFAM" id="SSF117281">
    <property type="entry name" value="Kelch motif"/>
    <property type="match status" value="1"/>
</dbReference>
<evidence type="ECO:0000313" key="3">
    <source>
        <dbReference type="EMBL" id="KAL2631797.1"/>
    </source>
</evidence>
<dbReference type="AlphaFoldDB" id="A0ABD1YQ22"/>
<dbReference type="PANTHER" id="PTHR31672">
    <property type="entry name" value="BNACNNG10540D PROTEIN"/>
    <property type="match status" value="1"/>
</dbReference>
<dbReference type="Proteomes" id="UP001605036">
    <property type="component" value="Unassembled WGS sequence"/>
</dbReference>
<dbReference type="InterPro" id="IPR015915">
    <property type="entry name" value="Kelch-typ_b-propeller"/>
</dbReference>
<protein>
    <recommendedName>
        <fullName evidence="2">KIB1-4 beta-propeller domain-containing protein</fullName>
    </recommendedName>
</protein>
<name>A0ABD1YQ22_9MARC</name>
<evidence type="ECO:0000256" key="1">
    <source>
        <dbReference type="SAM" id="MobiDB-lite"/>
    </source>
</evidence>
<feature type="compositionally biased region" description="Basic and acidic residues" evidence="1">
    <location>
        <begin position="42"/>
        <end position="57"/>
    </location>
</feature>